<dbReference type="SUPFAM" id="SSF56601">
    <property type="entry name" value="beta-lactamase/transpeptidase-like"/>
    <property type="match status" value="1"/>
</dbReference>
<dbReference type="Gene3D" id="3.40.710.10">
    <property type="entry name" value="DD-peptidase/beta-lactamase superfamily"/>
    <property type="match status" value="1"/>
</dbReference>
<protein>
    <recommendedName>
        <fullName evidence="1">Beta-lactamase-related domain-containing protein</fullName>
    </recommendedName>
</protein>
<dbReference type="PANTHER" id="PTHR46825">
    <property type="entry name" value="D-ALANYL-D-ALANINE-CARBOXYPEPTIDASE/ENDOPEPTIDASE AMPH"/>
    <property type="match status" value="1"/>
</dbReference>
<dbReference type="InterPro" id="IPR023650">
    <property type="entry name" value="Beta-lactam_class-A_AS"/>
</dbReference>
<dbReference type="PROSITE" id="PS00146">
    <property type="entry name" value="BETA_LACTAMASE_A"/>
    <property type="match status" value="1"/>
</dbReference>
<organism evidence="2 3">
    <name type="scientific">Polymorphospora rubra</name>
    <dbReference type="NCBI Taxonomy" id="338584"/>
    <lineage>
        <taxon>Bacteria</taxon>
        <taxon>Bacillati</taxon>
        <taxon>Actinomycetota</taxon>
        <taxon>Actinomycetes</taxon>
        <taxon>Micromonosporales</taxon>
        <taxon>Micromonosporaceae</taxon>
        <taxon>Polymorphospora</taxon>
    </lineage>
</organism>
<sequence length="550" mass="55941">MGVLAACTRDHDVPDAETTAGGPVAQCDSRLDQAFTAWARAGFSGSIAISTGGRFDCLAAYGSADDATNTPNTVDTVFDIGSVTKAFTAATILDLVEEGKVALDDPVGRLLPELTGAVAGVTVRQLLLHTSGLNGTPGSDHEPLDRDAALAAIADLDLAFPSGTGHLYANAGYTLLALVIEKVSGASYREYTTSRILRLPDGRVAGGFWDGTPAAPGPRAVGYLDGGTTGGSGDFAGPHWAMDGSGGLAMTTYDLAAWTHALFTGQLVAPESVEAVSAPGHDLGDGRSETPGWVASDASVLGVPFLATAGGDGQIGHNAVVAWGPERRRVVAMASNKPGVSAEDLLATVGPALLAGEPLPTPSPPPAGAGPAATVGKYRLDGGGSYDVTAAGNQITVAATGVDAVTALFPPAGRVSRDEFRAHDERVLALLDGRTREGRRERGSLEEDLGPIRGVTLAGTVFQDGEVRTYVTLVADSGPITGWYAVNAEGGVEAAEVPTGHPTLKLVPAGGDRYRPDDPTGTGPNVTVEFRDGRMTVSGPAGTTVADLAG</sequence>
<dbReference type="PANTHER" id="PTHR46825:SF9">
    <property type="entry name" value="BETA-LACTAMASE-RELATED DOMAIN-CONTAINING PROTEIN"/>
    <property type="match status" value="1"/>
</dbReference>
<evidence type="ECO:0000313" key="3">
    <source>
        <dbReference type="Proteomes" id="UP000680866"/>
    </source>
</evidence>
<accession>A0A810NA22</accession>
<dbReference type="KEGG" id="pry:Prubr_54340"/>
<feature type="domain" description="Beta-lactamase-related" evidence="1">
    <location>
        <begin position="45"/>
        <end position="340"/>
    </location>
</feature>
<keyword evidence="3" id="KW-1185">Reference proteome</keyword>
<evidence type="ECO:0000313" key="2">
    <source>
        <dbReference type="EMBL" id="BCJ68413.1"/>
    </source>
</evidence>
<gene>
    <name evidence="2" type="ORF">Prubr_54340</name>
</gene>
<dbReference type="InterPro" id="IPR012338">
    <property type="entry name" value="Beta-lactam/transpept-like"/>
</dbReference>
<dbReference type="InterPro" id="IPR050491">
    <property type="entry name" value="AmpC-like"/>
</dbReference>
<dbReference type="AlphaFoldDB" id="A0A810NA22"/>
<dbReference type="Proteomes" id="UP000680866">
    <property type="component" value="Chromosome"/>
</dbReference>
<dbReference type="EMBL" id="AP023359">
    <property type="protein sequence ID" value="BCJ68413.1"/>
    <property type="molecule type" value="Genomic_DNA"/>
</dbReference>
<evidence type="ECO:0000259" key="1">
    <source>
        <dbReference type="Pfam" id="PF00144"/>
    </source>
</evidence>
<reference evidence="2" key="1">
    <citation type="submission" date="2020-08" db="EMBL/GenBank/DDBJ databases">
        <title>Whole genome shotgun sequence of Polymorphospora rubra NBRC 101157.</title>
        <authorList>
            <person name="Komaki H."/>
            <person name="Tamura T."/>
        </authorList>
    </citation>
    <scope>NUCLEOTIDE SEQUENCE</scope>
    <source>
        <strain evidence="2">NBRC 101157</strain>
    </source>
</reference>
<name>A0A810NA22_9ACTN</name>
<dbReference type="Pfam" id="PF00144">
    <property type="entry name" value="Beta-lactamase"/>
    <property type="match status" value="1"/>
</dbReference>
<proteinExistence type="predicted"/>
<dbReference type="InterPro" id="IPR001466">
    <property type="entry name" value="Beta-lactam-related"/>
</dbReference>